<proteinExistence type="predicted"/>
<dbReference type="RefSeq" id="WP_072923960.1">
    <property type="nucleotide sequence ID" value="NZ_FOVD01000001.1"/>
</dbReference>
<sequence>MKNATLIAMISVGVIILIDLVQIISSFFEFYSMGLFRLFGILNLIAFVGVLQFFVKLYNKQKE</sequence>
<dbReference type="OrthoDB" id="1264910at2"/>
<accession>A0A1I4VBJ4</accession>
<evidence type="ECO:0000256" key="1">
    <source>
        <dbReference type="SAM" id="Phobius"/>
    </source>
</evidence>
<organism evidence="2 3">
    <name type="scientific">Chryseobacterium oleae</name>
    <dbReference type="NCBI Taxonomy" id="491207"/>
    <lineage>
        <taxon>Bacteria</taxon>
        <taxon>Pseudomonadati</taxon>
        <taxon>Bacteroidota</taxon>
        <taxon>Flavobacteriia</taxon>
        <taxon>Flavobacteriales</taxon>
        <taxon>Weeksellaceae</taxon>
        <taxon>Chryseobacterium group</taxon>
        <taxon>Chryseobacterium</taxon>
    </lineage>
</organism>
<keyword evidence="1" id="KW-1133">Transmembrane helix</keyword>
<evidence type="ECO:0000313" key="2">
    <source>
        <dbReference type="EMBL" id="SFM98553.1"/>
    </source>
</evidence>
<evidence type="ECO:0000313" key="3">
    <source>
        <dbReference type="Proteomes" id="UP000198769"/>
    </source>
</evidence>
<reference evidence="3" key="1">
    <citation type="submission" date="2016-10" db="EMBL/GenBank/DDBJ databases">
        <authorList>
            <person name="Varghese N."/>
            <person name="Submissions S."/>
        </authorList>
    </citation>
    <scope>NUCLEOTIDE SEQUENCE [LARGE SCALE GENOMIC DNA]</scope>
    <source>
        <strain evidence="3">DSM 25575</strain>
    </source>
</reference>
<protein>
    <submittedName>
        <fullName evidence="2">Uncharacterized protein</fullName>
    </submittedName>
</protein>
<keyword evidence="1" id="KW-0472">Membrane</keyword>
<dbReference type="EMBL" id="FOVD01000001">
    <property type="protein sequence ID" value="SFM98553.1"/>
    <property type="molecule type" value="Genomic_DNA"/>
</dbReference>
<feature type="transmembrane region" description="Helical" evidence="1">
    <location>
        <begin position="34"/>
        <end position="55"/>
    </location>
</feature>
<dbReference type="Proteomes" id="UP000198769">
    <property type="component" value="Unassembled WGS sequence"/>
</dbReference>
<keyword evidence="3" id="KW-1185">Reference proteome</keyword>
<dbReference type="AlphaFoldDB" id="A0A1I4VBJ4"/>
<name>A0A1I4VBJ4_CHROL</name>
<feature type="transmembrane region" description="Helical" evidence="1">
    <location>
        <begin position="7"/>
        <end position="28"/>
    </location>
</feature>
<keyword evidence="1" id="KW-0812">Transmembrane</keyword>
<gene>
    <name evidence="2" type="ORF">SAMN05421594_0113</name>
</gene>